<keyword evidence="3" id="KW-1185">Reference proteome</keyword>
<evidence type="ECO:0000256" key="1">
    <source>
        <dbReference type="SAM" id="Phobius"/>
    </source>
</evidence>
<protein>
    <submittedName>
        <fullName evidence="2">Uncharacterized protein</fullName>
    </submittedName>
</protein>
<organism evidence="2 3">
    <name type="scientific">Phycomyces blakesleeanus</name>
    <dbReference type="NCBI Taxonomy" id="4837"/>
    <lineage>
        <taxon>Eukaryota</taxon>
        <taxon>Fungi</taxon>
        <taxon>Fungi incertae sedis</taxon>
        <taxon>Mucoromycota</taxon>
        <taxon>Mucoromycotina</taxon>
        <taxon>Mucoromycetes</taxon>
        <taxon>Mucorales</taxon>
        <taxon>Phycomycetaceae</taxon>
        <taxon>Phycomyces</taxon>
    </lineage>
</organism>
<comment type="caution">
    <text evidence="2">The sequence shown here is derived from an EMBL/GenBank/DDBJ whole genome shotgun (WGS) entry which is preliminary data.</text>
</comment>
<accession>A0ABR3ASL3</accession>
<feature type="transmembrane region" description="Helical" evidence="1">
    <location>
        <begin position="52"/>
        <end position="76"/>
    </location>
</feature>
<gene>
    <name evidence="2" type="ORF">J3Q64DRAFT_1758599</name>
</gene>
<dbReference type="EMBL" id="JBCLYO010000019">
    <property type="protein sequence ID" value="KAL0081036.1"/>
    <property type="molecule type" value="Genomic_DNA"/>
</dbReference>
<keyword evidence="1" id="KW-0812">Transmembrane</keyword>
<keyword evidence="1" id="KW-1133">Transmembrane helix</keyword>
<sequence>MYVCIYVCISLLRYGSFIYLYTPVKRFNNANNSNNAHISNLYLGKTKSFTKALLDLIFFKYTMYSMALLSLAPLIFLS</sequence>
<keyword evidence="1" id="KW-0472">Membrane</keyword>
<proteinExistence type="predicted"/>
<dbReference type="Proteomes" id="UP001448207">
    <property type="component" value="Unassembled WGS sequence"/>
</dbReference>
<evidence type="ECO:0000313" key="2">
    <source>
        <dbReference type="EMBL" id="KAL0081036.1"/>
    </source>
</evidence>
<evidence type="ECO:0000313" key="3">
    <source>
        <dbReference type="Proteomes" id="UP001448207"/>
    </source>
</evidence>
<name>A0ABR3ASL3_PHYBL</name>
<reference evidence="2 3" key="1">
    <citation type="submission" date="2024-04" db="EMBL/GenBank/DDBJ databases">
        <title>Symmetric and asymmetric DNA N6-adenine methylation regulates different biological responses in Mucorales.</title>
        <authorList>
            <consortium name="Lawrence Berkeley National Laboratory"/>
            <person name="Lax C."/>
            <person name="Mondo S.J."/>
            <person name="Osorio-Concepcion M."/>
            <person name="Muszewska A."/>
            <person name="Corrochano-Luque M."/>
            <person name="Gutierrez G."/>
            <person name="Riley R."/>
            <person name="Lipzen A."/>
            <person name="Guo J."/>
            <person name="Hundley H."/>
            <person name="Amirebrahimi M."/>
            <person name="Ng V."/>
            <person name="Lorenzo-Gutierrez D."/>
            <person name="Binder U."/>
            <person name="Yang J."/>
            <person name="Song Y."/>
            <person name="Canovas D."/>
            <person name="Navarro E."/>
            <person name="Freitag M."/>
            <person name="Gabaldon T."/>
            <person name="Grigoriev I.V."/>
            <person name="Corrochano L.M."/>
            <person name="Nicolas F.E."/>
            <person name="Garre V."/>
        </authorList>
    </citation>
    <scope>NUCLEOTIDE SEQUENCE [LARGE SCALE GENOMIC DNA]</scope>
    <source>
        <strain evidence="2 3">L51</strain>
    </source>
</reference>